<dbReference type="PATRIC" id="fig|178606.4.peg.2651"/>
<dbReference type="AlphaFoldDB" id="A0A094W5B2"/>
<reference evidence="1 2" key="1">
    <citation type="submission" date="2014-06" db="EMBL/GenBank/DDBJ databases">
        <title>Draft genome sequence of iron oxidizing acidophile Leptospirillum ferriphilum DSM14647.</title>
        <authorList>
            <person name="Cardenas J.P."/>
            <person name="Lazcano M."/>
            <person name="Ossandon F.J."/>
            <person name="Corbett M."/>
            <person name="Holmes D.S."/>
            <person name="Watkin E."/>
        </authorList>
    </citation>
    <scope>NUCLEOTIDE SEQUENCE [LARGE SCALE GENOMIC DNA]</scope>
    <source>
        <strain evidence="1 2">DSM 14647</strain>
    </source>
</reference>
<proteinExistence type="predicted"/>
<name>A0A094W5B2_9BACT</name>
<dbReference type="EMBL" id="JPGK01000014">
    <property type="protein sequence ID" value="KGA92608.1"/>
    <property type="molecule type" value="Genomic_DNA"/>
</dbReference>
<evidence type="ECO:0000313" key="2">
    <source>
        <dbReference type="Proteomes" id="UP000029452"/>
    </source>
</evidence>
<accession>A0A094W5B2</accession>
<gene>
    <name evidence="1" type="ORF">LptCag_1752</name>
</gene>
<sequence length="53" mass="5767">MHPACPSFSTMSVRSVVRSSFRCTGFLIGTQCACSLPHLTGILPRRLQDSPSE</sequence>
<dbReference type="Proteomes" id="UP000029452">
    <property type="component" value="Unassembled WGS sequence"/>
</dbReference>
<protein>
    <submittedName>
        <fullName evidence="1">Uncharacterized protein</fullName>
    </submittedName>
</protein>
<evidence type="ECO:0000313" key="1">
    <source>
        <dbReference type="EMBL" id="KGA92608.1"/>
    </source>
</evidence>
<comment type="caution">
    <text evidence="1">The sequence shown here is derived from an EMBL/GenBank/DDBJ whole genome shotgun (WGS) entry which is preliminary data.</text>
</comment>
<organism evidence="1 2">
    <name type="scientific">Leptospirillum ferriphilum</name>
    <dbReference type="NCBI Taxonomy" id="178606"/>
    <lineage>
        <taxon>Bacteria</taxon>
        <taxon>Pseudomonadati</taxon>
        <taxon>Nitrospirota</taxon>
        <taxon>Nitrospiria</taxon>
        <taxon>Nitrospirales</taxon>
        <taxon>Nitrospiraceae</taxon>
        <taxon>Leptospirillum</taxon>
    </lineage>
</organism>